<keyword evidence="1 4" id="KW-0378">Hydrolase</keyword>
<dbReference type="Gene3D" id="3.40.50.1820">
    <property type="entry name" value="alpha/beta hydrolase"/>
    <property type="match status" value="1"/>
</dbReference>
<dbReference type="Pfam" id="PF12697">
    <property type="entry name" value="Abhydrolase_6"/>
    <property type="match status" value="1"/>
</dbReference>
<dbReference type="PANTHER" id="PTHR43798">
    <property type="entry name" value="MONOACYLGLYCEROL LIPASE"/>
    <property type="match status" value="1"/>
</dbReference>
<proteinExistence type="predicted"/>
<evidence type="ECO:0000313" key="5">
    <source>
        <dbReference type="Proteomes" id="UP000261284"/>
    </source>
</evidence>
<protein>
    <submittedName>
        <fullName evidence="4">Alpha/beta hydrolase</fullName>
    </submittedName>
</protein>
<organism evidence="4 5">
    <name type="scientific">Deminuibacter soli</name>
    <dbReference type="NCBI Taxonomy" id="2291815"/>
    <lineage>
        <taxon>Bacteria</taxon>
        <taxon>Pseudomonadati</taxon>
        <taxon>Bacteroidota</taxon>
        <taxon>Chitinophagia</taxon>
        <taxon>Chitinophagales</taxon>
        <taxon>Chitinophagaceae</taxon>
        <taxon>Deminuibacter</taxon>
    </lineage>
</organism>
<evidence type="ECO:0000313" key="4">
    <source>
        <dbReference type="EMBL" id="RFM30107.1"/>
    </source>
</evidence>
<evidence type="ECO:0000259" key="3">
    <source>
        <dbReference type="Pfam" id="PF12697"/>
    </source>
</evidence>
<dbReference type="GO" id="GO:0016787">
    <property type="term" value="F:hydrolase activity"/>
    <property type="evidence" value="ECO:0007669"/>
    <property type="project" value="UniProtKB-KW"/>
</dbReference>
<dbReference type="SUPFAM" id="SSF53474">
    <property type="entry name" value="alpha/beta-Hydrolases"/>
    <property type="match status" value="1"/>
</dbReference>
<keyword evidence="2" id="KW-0732">Signal</keyword>
<dbReference type="OrthoDB" id="7172093at2"/>
<dbReference type="PANTHER" id="PTHR43798:SF31">
    <property type="entry name" value="AB HYDROLASE SUPERFAMILY PROTEIN YCLE"/>
    <property type="match status" value="1"/>
</dbReference>
<dbReference type="Proteomes" id="UP000261284">
    <property type="component" value="Unassembled WGS sequence"/>
</dbReference>
<name>A0A3E1NQC7_9BACT</name>
<dbReference type="GO" id="GO:0016020">
    <property type="term" value="C:membrane"/>
    <property type="evidence" value="ECO:0007669"/>
    <property type="project" value="TreeGrafter"/>
</dbReference>
<feature type="chain" id="PRO_5017792846" evidence="2">
    <location>
        <begin position="25"/>
        <end position="282"/>
    </location>
</feature>
<sequence length="282" mass="31345">MNNRTLKIVLLFIAFAMLAVNVFAQNTPTLHVDIKGHGKRTAVLIPGYSCSGKVWDETAARLGNNYTCHIITFPGFGGEKAQGDADIKQWETAVANYIQNNKLQQPVIIGHSMGGVLAMAIAADYPSLPSRVVVVDALPCLAAMQNPAFKAQPDADCKPFLQYFSAMNDEQLLQSQRKITASLVADTTMRDTVVQWAMHSDRKTLGIIYCQFVNTDVREKLANVQCPVNVLLEANFADNNATIQQQYALLKNKTLTYSTKGLHFIMYDDKTWFFQQLGAYLQ</sequence>
<feature type="signal peptide" evidence="2">
    <location>
        <begin position="1"/>
        <end position="24"/>
    </location>
</feature>
<feature type="domain" description="AB hydrolase-1" evidence="3">
    <location>
        <begin position="43"/>
        <end position="231"/>
    </location>
</feature>
<keyword evidence="5" id="KW-1185">Reference proteome</keyword>
<dbReference type="InterPro" id="IPR000073">
    <property type="entry name" value="AB_hydrolase_1"/>
</dbReference>
<accession>A0A3E1NQC7</accession>
<dbReference type="InterPro" id="IPR050266">
    <property type="entry name" value="AB_hydrolase_sf"/>
</dbReference>
<dbReference type="EMBL" id="QTJU01000001">
    <property type="protein sequence ID" value="RFM30107.1"/>
    <property type="molecule type" value="Genomic_DNA"/>
</dbReference>
<dbReference type="AlphaFoldDB" id="A0A3E1NQC7"/>
<dbReference type="RefSeq" id="WP_116845863.1">
    <property type="nucleotide sequence ID" value="NZ_QTJU01000001.1"/>
</dbReference>
<evidence type="ECO:0000256" key="2">
    <source>
        <dbReference type="SAM" id="SignalP"/>
    </source>
</evidence>
<comment type="caution">
    <text evidence="4">The sequence shown here is derived from an EMBL/GenBank/DDBJ whole genome shotgun (WGS) entry which is preliminary data.</text>
</comment>
<gene>
    <name evidence="4" type="ORF">DXN05_03795</name>
</gene>
<evidence type="ECO:0000256" key="1">
    <source>
        <dbReference type="ARBA" id="ARBA00022801"/>
    </source>
</evidence>
<reference evidence="4 5" key="1">
    <citation type="submission" date="2018-08" db="EMBL/GenBank/DDBJ databases">
        <title>Chitinophagaceae sp. K23C18032701, a novel bacterium isolated from forest soil.</title>
        <authorList>
            <person name="Wang C."/>
        </authorList>
    </citation>
    <scope>NUCLEOTIDE SEQUENCE [LARGE SCALE GENOMIC DNA]</scope>
    <source>
        <strain evidence="4 5">K23C18032701</strain>
    </source>
</reference>
<dbReference type="InterPro" id="IPR029058">
    <property type="entry name" value="AB_hydrolase_fold"/>
</dbReference>